<protein>
    <recommendedName>
        <fullName evidence="2">Transketolase N-terminal domain-containing protein</fullName>
    </recommendedName>
</protein>
<evidence type="ECO:0000313" key="4">
    <source>
        <dbReference type="Proteomes" id="UP000239757"/>
    </source>
</evidence>
<dbReference type="AlphaFoldDB" id="A0A2P5YB36"/>
<dbReference type="GO" id="GO:0006098">
    <property type="term" value="P:pentose-phosphate shunt"/>
    <property type="evidence" value="ECO:0007669"/>
    <property type="project" value="TreeGrafter"/>
</dbReference>
<proteinExistence type="predicted"/>
<comment type="cofactor">
    <cofactor evidence="1">
        <name>thiamine diphosphate</name>
        <dbReference type="ChEBI" id="CHEBI:58937"/>
    </cofactor>
</comment>
<sequence length="347" mass="37124">MGKLPTPETPGVEVITGPLGQGIANAVGRIGSCGETLGSCSLPGHWGLGKLIALYDDNRISIDGDTLIAFTESIDKCFEGLGWHGAVKDLNCDCGRIFSRAAFIAVVDITDAIAVTTAIAQVDATRKYLGWPFEPFHVSEDVKGVAMLLRVLLLKLSGMPSLLNMRRSTKRKLQSSSQSSLVNYQLARRRHLRYTLESPTIATRNLPQQNLNALIKDTPKECNVRFGVKEHGMGAICNGITLHGPANGNKTVGAYKVVVLKRKTPSILSLSKKKLPLLVGTSIEGIENGGYFISSNSSGSNPDVILIRIARVSIKAESTFGWGKIVGSKGKAIGIGWFGASAPAKRI</sequence>
<evidence type="ECO:0000256" key="1">
    <source>
        <dbReference type="ARBA" id="ARBA00001964"/>
    </source>
</evidence>
<dbReference type="Pfam" id="PF00456">
    <property type="entry name" value="Transketolase_N"/>
    <property type="match status" value="1"/>
</dbReference>
<name>A0A2P5YB36_GOSBA</name>
<dbReference type="SUPFAM" id="SSF52518">
    <property type="entry name" value="Thiamin diphosphate-binding fold (THDP-binding)"/>
    <property type="match status" value="2"/>
</dbReference>
<dbReference type="InterPro" id="IPR029061">
    <property type="entry name" value="THDP-binding"/>
</dbReference>
<dbReference type="InterPro" id="IPR005474">
    <property type="entry name" value="Transketolase_N"/>
</dbReference>
<dbReference type="Proteomes" id="UP000239757">
    <property type="component" value="Unassembled WGS sequence"/>
</dbReference>
<reference evidence="3 4" key="1">
    <citation type="submission" date="2015-01" db="EMBL/GenBank/DDBJ databases">
        <title>Genome of allotetraploid Gossypium barbadense reveals genomic plasticity and fiber elongation in cotton evolution.</title>
        <authorList>
            <person name="Chen X."/>
            <person name="Liu X."/>
            <person name="Zhao B."/>
            <person name="Zheng H."/>
            <person name="Hu Y."/>
            <person name="Lu G."/>
            <person name="Yang C."/>
            <person name="Chen J."/>
            <person name="Shan C."/>
            <person name="Zhang L."/>
            <person name="Zhou Y."/>
            <person name="Wang L."/>
            <person name="Guo W."/>
            <person name="Bai Y."/>
            <person name="Ruan J."/>
            <person name="Shangguan X."/>
            <person name="Mao Y."/>
            <person name="Jiang J."/>
            <person name="Zhu Y."/>
            <person name="Lei J."/>
            <person name="Kang H."/>
            <person name="Chen S."/>
            <person name="He X."/>
            <person name="Wang R."/>
            <person name="Wang Y."/>
            <person name="Chen J."/>
            <person name="Wang L."/>
            <person name="Yu S."/>
            <person name="Wang B."/>
            <person name="Wei J."/>
            <person name="Song S."/>
            <person name="Lu X."/>
            <person name="Gao Z."/>
            <person name="Gu W."/>
            <person name="Deng X."/>
            <person name="Ma D."/>
            <person name="Wang S."/>
            <person name="Liang W."/>
            <person name="Fang L."/>
            <person name="Cai C."/>
            <person name="Zhu X."/>
            <person name="Zhou B."/>
            <person name="Zhang Y."/>
            <person name="Chen Z."/>
            <person name="Xu S."/>
            <person name="Zhu R."/>
            <person name="Wang S."/>
            <person name="Zhang T."/>
            <person name="Zhao G."/>
        </authorList>
    </citation>
    <scope>NUCLEOTIDE SEQUENCE [LARGE SCALE GENOMIC DNA]</scope>
    <source>
        <strain evidence="4">cv. Xinhai21</strain>
        <tissue evidence="3">Leaf</tissue>
    </source>
</reference>
<dbReference type="Gene3D" id="3.40.50.920">
    <property type="match status" value="1"/>
</dbReference>
<accession>A0A2P5YB36</accession>
<dbReference type="InterPro" id="IPR033247">
    <property type="entry name" value="Transketolase_fam"/>
</dbReference>
<dbReference type="GO" id="GO:0004802">
    <property type="term" value="F:transketolase activity"/>
    <property type="evidence" value="ECO:0007669"/>
    <property type="project" value="TreeGrafter"/>
</dbReference>
<dbReference type="PANTHER" id="PTHR43522:SF2">
    <property type="entry name" value="TRANSKETOLASE 1-RELATED"/>
    <property type="match status" value="1"/>
</dbReference>
<feature type="domain" description="Transketolase N-terminal" evidence="2">
    <location>
        <begin position="35"/>
        <end position="90"/>
    </location>
</feature>
<dbReference type="PANTHER" id="PTHR43522">
    <property type="entry name" value="TRANSKETOLASE"/>
    <property type="match status" value="1"/>
</dbReference>
<organism evidence="3 4">
    <name type="scientific">Gossypium barbadense</name>
    <name type="common">Sea Island cotton</name>
    <name type="synonym">Hibiscus barbadensis</name>
    <dbReference type="NCBI Taxonomy" id="3634"/>
    <lineage>
        <taxon>Eukaryota</taxon>
        <taxon>Viridiplantae</taxon>
        <taxon>Streptophyta</taxon>
        <taxon>Embryophyta</taxon>
        <taxon>Tracheophyta</taxon>
        <taxon>Spermatophyta</taxon>
        <taxon>Magnoliopsida</taxon>
        <taxon>eudicotyledons</taxon>
        <taxon>Gunneridae</taxon>
        <taxon>Pentapetalae</taxon>
        <taxon>rosids</taxon>
        <taxon>malvids</taxon>
        <taxon>Malvales</taxon>
        <taxon>Malvaceae</taxon>
        <taxon>Malvoideae</taxon>
        <taxon>Gossypium</taxon>
    </lineage>
</organism>
<gene>
    <name evidence="3" type="ORF">GOBAR_AA07848</name>
</gene>
<dbReference type="InterPro" id="IPR009014">
    <property type="entry name" value="Transketo_C/PFOR_II"/>
</dbReference>
<evidence type="ECO:0000259" key="2">
    <source>
        <dbReference type="Pfam" id="PF00456"/>
    </source>
</evidence>
<dbReference type="GO" id="GO:0005829">
    <property type="term" value="C:cytosol"/>
    <property type="evidence" value="ECO:0007669"/>
    <property type="project" value="TreeGrafter"/>
</dbReference>
<evidence type="ECO:0000313" key="3">
    <source>
        <dbReference type="EMBL" id="PPS12795.1"/>
    </source>
</evidence>
<dbReference type="Gene3D" id="3.40.50.970">
    <property type="match status" value="2"/>
</dbReference>
<dbReference type="OrthoDB" id="1002026at2759"/>
<dbReference type="EMBL" id="KZ663430">
    <property type="protein sequence ID" value="PPS12795.1"/>
    <property type="molecule type" value="Genomic_DNA"/>
</dbReference>